<name>X1F875_9ZZZZ</name>
<evidence type="ECO:0000313" key="1">
    <source>
        <dbReference type="EMBL" id="GAH41152.1"/>
    </source>
</evidence>
<gene>
    <name evidence="1" type="ORF">S03H2_22935</name>
</gene>
<accession>X1F875</accession>
<sequence length="54" mass="6227">MAEKVLSEIRFIETDDGYRVEIKGDKEKLKKMDFMHKGVCSGKSFGRGRGKFWG</sequence>
<dbReference type="AlphaFoldDB" id="X1F875"/>
<protein>
    <submittedName>
        <fullName evidence="1">Uncharacterized protein</fullName>
    </submittedName>
</protein>
<dbReference type="EMBL" id="BARU01012437">
    <property type="protein sequence ID" value="GAH41152.1"/>
    <property type="molecule type" value="Genomic_DNA"/>
</dbReference>
<organism evidence="1">
    <name type="scientific">marine sediment metagenome</name>
    <dbReference type="NCBI Taxonomy" id="412755"/>
    <lineage>
        <taxon>unclassified sequences</taxon>
        <taxon>metagenomes</taxon>
        <taxon>ecological metagenomes</taxon>
    </lineage>
</organism>
<comment type="caution">
    <text evidence="1">The sequence shown here is derived from an EMBL/GenBank/DDBJ whole genome shotgun (WGS) entry which is preliminary data.</text>
</comment>
<proteinExistence type="predicted"/>
<reference evidence="1" key="1">
    <citation type="journal article" date="2014" name="Front. Microbiol.">
        <title>High frequency of phylogenetically diverse reductive dehalogenase-homologous genes in deep subseafloor sedimentary metagenomes.</title>
        <authorList>
            <person name="Kawai M."/>
            <person name="Futagami T."/>
            <person name="Toyoda A."/>
            <person name="Takaki Y."/>
            <person name="Nishi S."/>
            <person name="Hori S."/>
            <person name="Arai W."/>
            <person name="Tsubouchi T."/>
            <person name="Morono Y."/>
            <person name="Uchiyama I."/>
            <person name="Ito T."/>
            <person name="Fujiyama A."/>
            <person name="Inagaki F."/>
            <person name="Takami H."/>
        </authorList>
    </citation>
    <scope>NUCLEOTIDE SEQUENCE</scope>
    <source>
        <strain evidence="1">Expedition CK06-06</strain>
    </source>
</reference>
<feature type="non-terminal residue" evidence="1">
    <location>
        <position position="54"/>
    </location>
</feature>